<evidence type="ECO:0000313" key="8">
    <source>
        <dbReference type="EMBL" id="KCZ51422.1"/>
    </source>
</evidence>
<dbReference type="InterPro" id="IPR047177">
    <property type="entry name" value="Pept_M20A"/>
</dbReference>
<feature type="signal peptide" evidence="6">
    <location>
        <begin position="1"/>
        <end position="28"/>
    </location>
</feature>
<evidence type="ECO:0000256" key="5">
    <source>
        <dbReference type="ARBA" id="ARBA00022833"/>
    </source>
</evidence>
<sequence length="481" mass="51126">MKLTSRLASVACIAALSMGMTASLPASADETVTLDSGDITLARSVLEDILRIRTAKGNGLTETQARLLADKLKAAGFSEENIDIPTLDIDGETVAGLVVRYPGKAGSTKPPIALIAHMDVVDASADTWETDPYVPVEKDGYLYARGSVDNKAGVALLTSTFIRLKQDGFVPDRDLVIAFSGDEETGMKTTRMLTAHPWVKNAEYALNSDAGVGSVDKDGKNPSYSIQSAEKTYATFHITATNRGGHSSAPRADNALFDIADAIEAIRALQFPIGFNDISRQMAKDLAETEGGEFEKAMTTLLADPSDEAARKIIEAAPVEAHFLSTTCVPTMMSAGSAENALPQKAQLTVNCRILPGTTVASVQQDLANAIGNPDISIEVVGDTLESPVSPINEELFASIRNAVHTLHPGAPVKPSMSSGGTDGREYRSAGIPTYGAGALTLVRPDDYRAHGIDERLPLDSYFNQLIFWEVLLKDIAGGNN</sequence>
<gene>
    <name evidence="8" type="ORF">HY29_06025</name>
</gene>
<dbReference type="Gene3D" id="3.40.630.10">
    <property type="entry name" value="Zn peptidases"/>
    <property type="match status" value="1"/>
</dbReference>
<feature type="domain" description="Peptidase M20 dimerisation" evidence="7">
    <location>
        <begin position="229"/>
        <end position="374"/>
    </location>
</feature>
<protein>
    <recommendedName>
        <fullName evidence="7">Peptidase M20 dimerisation domain-containing protein</fullName>
    </recommendedName>
</protein>
<comment type="caution">
    <text evidence="8">The sequence shown here is derived from an EMBL/GenBank/DDBJ whole genome shotgun (WGS) entry which is preliminary data.</text>
</comment>
<dbReference type="AlphaFoldDB" id="A0A062TZF8"/>
<dbReference type="Gene3D" id="1.10.150.900">
    <property type="match status" value="1"/>
</dbReference>
<keyword evidence="9" id="KW-1185">Reference proteome</keyword>
<comment type="similarity">
    <text evidence="1">Belongs to the peptidase M20A family.</text>
</comment>
<evidence type="ECO:0000256" key="4">
    <source>
        <dbReference type="ARBA" id="ARBA00022801"/>
    </source>
</evidence>
<dbReference type="Gene3D" id="3.30.70.360">
    <property type="match status" value="1"/>
</dbReference>
<dbReference type="Pfam" id="PF01546">
    <property type="entry name" value="Peptidase_M20"/>
    <property type="match status" value="1"/>
</dbReference>
<feature type="chain" id="PRO_5001614157" description="Peptidase M20 dimerisation domain-containing protein" evidence="6">
    <location>
        <begin position="29"/>
        <end position="481"/>
    </location>
</feature>
<proteinExistence type="inferred from homology"/>
<dbReference type="eggNOG" id="COG0624">
    <property type="taxonomic scope" value="Bacteria"/>
</dbReference>
<dbReference type="OrthoDB" id="9809784at2"/>
<evidence type="ECO:0000313" key="9">
    <source>
        <dbReference type="Proteomes" id="UP000027037"/>
    </source>
</evidence>
<dbReference type="NCBIfam" id="NF006596">
    <property type="entry name" value="PRK09133.1"/>
    <property type="match status" value="1"/>
</dbReference>
<accession>A0A062TZF8</accession>
<dbReference type="EMBL" id="AWFF01000087">
    <property type="protein sequence ID" value="KCZ51422.1"/>
    <property type="molecule type" value="Genomic_DNA"/>
</dbReference>
<evidence type="ECO:0000256" key="2">
    <source>
        <dbReference type="ARBA" id="ARBA00022670"/>
    </source>
</evidence>
<dbReference type="PROSITE" id="PS00758">
    <property type="entry name" value="ARGE_DAPE_CPG2_1"/>
    <property type="match status" value="1"/>
</dbReference>
<evidence type="ECO:0000256" key="1">
    <source>
        <dbReference type="ARBA" id="ARBA00006247"/>
    </source>
</evidence>
<reference evidence="8 9" key="1">
    <citation type="journal article" date="2014" name="Antonie Van Leeuwenhoek">
        <title>Hyphomonas beringensis sp. nov. and Hyphomonas chukchiensis sp. nov., isolated from surface seawater of the Bering Sea and Chukchi Sea.</title>
        <authorList>
            <person name="Li C."/>
            <person name="Lai Q."/>
            <person name="Li G."/>
            <person name="Dong C."/>
            <person name="Wang J."/>
            <person name="Liao Y."/>
            <person name="Shao Z."/>
        </authorList>
    </citation>
    <scope>NUCLEOTIDE SEQUENCE [LARGE SCALE GENOMIC DNA]</scope>
    <source>
        <strain evidence="8 9">25B14_1</strain>
    </source>
</reference>
<evidence type="ECO:0000259" key="7">
    <source>
        <dbReference type="Pfam" id="PF07687"/>
    </source>
</evidence>
<keyword evidence="6" id="KW-0732">Signal</keyword>
<dbReference type="PANTHER" id="PTHR45962:SF1">
    <property type="entry name" value="N-FATTY-ACYL-AMINO ACID SYNTHASE_HYDROLASE PM20D1"/>
    <property type="match status" value="1"/>
</dbReference>
<keyword evidence="3" id="KW-0479">Metal-binding</keyword>
<dbReference type="GO" id="GO:0046872">
    <property type="term" value="F:metal ion binding"/>
    <property type="evidence" value="ECO:0007669"/>
    <property type="project" value="UniProtKB-KW"/>
</dbReference>
<dbReference type="GO" id="GO:0006508">
    <property type="term" value="P:proteolysis"/>
    <property type="evidence" value="ECO:0007669"/>
    <property type="project" value="UniProtKB-KW"/>
</dbReference>
<dbReference type="InterPro" id="IPR011650">
    <property type="entry name" value="Peptidase_M20_dimer"/>
</dbReference>
<dbReference type="PANTHER" id="PTHR45962">
    <property type="entry name" value="N-FATTY-ACYL-AMINO ACID SYNTHASE/HYDROLASE PM20D1"/>
    <property type="match status" value="1"/>
</dbReference>
<evidence type="ECO:0000256" key="3">
    <source>
        <dbReference type="ARBA" id="ARBA00022723"/>
    </source>
</evidence>
<evidence type="ECO:0000256" key="6">
    <source>
        <dbReference type="SAM" id="SignalP"/>
    </source>
</evidence>
<dbReference type="Pfam" id="PF07687">
    <property type="entry name" value="M20_dimer"/>
    <property type="match status" value="1"/>
</dbReference>
<dbReference type="InterPro" id="IPR036264">
    <property type="entry name" value="Bact_exopeptidase_dim_dom"/>
</dbReference>
<keyword evidence="2" id="KW-0645">Protease</keyword>
<dbReference type="InterPro" id="IPR001261">
    <property type="entry name" value="ArgE/DapE_CS"/>
</dbReference>
<dbReference type="SUPFAM" id="SSF55031">
    <property type="entry name" value="Bacterial exopeptidase dimerisation domain"/>
    <property type="match status" value="1"/>
</dbReference>
<keyword evidence="4" id="KW-0378">Hydrolase</keyword>
<dbReference type="Proteomes" id="UP000027037">
    <property type="component" value="Unassembled WGS sequence"/>
</dbReference>
<dbReference type="GO" id="GO:0008233">
    <property type="term" value="F:peptidase activity"/>
    <property type="evidence" value="ECO:0007669"/>
    <property type="project" value="UniProtKB-KW"/>
</dbReference>
<dbReference type="PROSITE" id="PS00759">
    <property type="entry name" value="ARGE_DAPE_CPG2_2"/>
    <property type="match status" value="1"/>
</dbReference>
<keyword evidence="5" id="KW-0862">Zinc</keyword>
<dbReference type="PATRIC" id="fig|1280946.3.peg.3301"/>
<dbReference type="SUPFAM" id="SSF53187">
    <property type="entry name" value="Zn-dependent exopeptidases"/>
    <property type="match status" value="1"/>
</dbReference>
<dbReference type="RefSeq" id="WP_034799088.1">
    <property type="nucleotide sequence ID" value="NZ_AWFF01000087.1"/>
</dbReference>
<name>A0A062TZF8_9PROT</name>
<dbReference type="STRING" id="1280946.HY29_06025"/>
<organism evidence="8 9">
    <name type="scientific">Hyphomonas beringensis</name>
    <dbReference type="NCBI Taxonomy" id="1280946"/>
    <lineage>
        <taxon>Bacteria</taxon>
        <taxon>Pseudomonadati</taxon>
        <taxon>Pseudomonadota</taxon>
        <taxon>Alphaproteobacteria</taxon>
        <taxon>Hyphomonadales</taxon>
        <taxon>Hyphomonadaceae</taxon>
        <taxon>Hyphomonas</taxon>
    </lineage>
</organism>
<dbReference type="InterPro" id="IPR002933">
    <property type="entry name" value="Peptidase_M20"/>
</dbReference>